<reference evidence="13 14" key="1">
    <citation type="submission" date="2019-07" db="EMBL/GenBank/DDBJ databases">
        <title>Whole genome shotgun sequence of Lactobacillus rapi NBRC 109618.</title>
        <authorList>
            <person name="Hosoyama A."/>
            <person name="Uohara A."/>
            <person name="Ohji S."/>
            <person name="Ichikawa N."/>
        </authorList>
    </citation>
    <scope>NUCLEOTIDE SEQUENCE [LARGE SCALE GENOMIC DNA]</scope>
    <source>
        <strain evidence="13 14">NBRC 109618</strain>
    </source>
</reference>
<evidence type="ECO:0000256" key="3">
    <source>
        <dbReference type="ARBA" id="ARBA00022598"/>
    </source>
</evidence>
<keyword evidence="5 10" id="KW-0547">Nucleotide-binding</keyword>
<evidence type="ECO:0000259" key="11">
    <source>
        <dbReference type="Pfam" id="PF02875"/>
    </source>
</evidence>
<dbReference type="Gene3D" id="3.40.1190.10">
    <property type="entry name" value="Mur-like, catalytic domain"/>
    <property type="match status" value="1"/>
</dbReference>
<proteinExistence type="inferred from homology"/>
<evidence type="ECO:0000256" key="1">
    <source>
        <dbReference type="ARBA" id="ARBA00008276"/>
    </source>
</evidence>
<gene>
    <name evidence="13" type="primary">folC2</name>
    <name evidence="13" type="ORF">LRA02_01300</name>
</gene>
<accession>A0A512PJC0</accession>
<evidence type="ECO:0000256" key="2">
    <source>
        <dbReference type="ARBA" id="ARBA00013025"/>
    </source>
</evidence>
<keyword evidence="7" id="KW-0460">Magnesium</keyword>
<evidence type="ECO:0000313" key="13">
    <source>
        <dbReference type="EMBL" id="GEP71262.1"/>
    </source>
</evidence>
<feature type="domain" description="Mur ligase central" evidence="12">
    <location>
        <begin position="39"/>
        <end position="259"/>
    </location>
</feature>
<keyword evidence="4" id="KW-0479">Metal-binding</keyword>
<dbReference type="PANTHER" id="PTHR11136:SF0">
    <property type="entry name" value="DIHYDROFOLATE SYNTHETASE-RELATED"/>
    <property type="match status" value="1"/>
</dbReference>
<evidence type="ECO:0000256" key="7">
    <source>
        <dbReference type="ARBA" id="ARBA00022842"/>
    </source>
</evidence>
<dbReference type="PIRSF" id="PIRSF001563">
    <property type="entry name" value="Folylpolyglu_synth"/>
    <property type="match status" value="1"/>
</dbReference>
<organism evidence="13 14">
    <name type="scientific">Lentilactobacillus rapi</name>
    <dbReference type="NCBI Taxonomy" id="481723"/>
    <lineage>
        <taxon>Bacteria</taxon>
        <taxon>Bacillati</taxon>
        <taxon>Bacillota</taxon>
        <taxon>Bacilli</taxon>
        <taxon>Lactobacillales</taxon>
        <taxon>Lactobacillaceae</taxon>
        <taxon>Lentilactobacillus</taxon>
    </lineage>
</organism>
<dbReference type="PANTHER" id="PTHR11136">
    <property type="entry name" value="FOLYLPOLYGLUTAMATE SYNTHASE-RELATED"/>
    <property type="match status" value="1"/>
</dbReference>
<dbReference type="InterPro" id="IPR001645">
    <property type="entry name" value="Folylpolyglutamate_synth"/>
</dbReference>
<keyword evidence="6 10" id="KW-0067">ATP-binding</keyword>
<sequence>MADTKFASFLYDQGDRIALLKRILTKLGNPDQDFSIIHVCGTNGKGSTSMMIAACLETMDQKVGLFTSPFIGDQTNSIQINGHSISQSQLAGLTGLVKNMMATPQFADDELSDFEALFLIAMLYFSNQSVDYVVLECGLGGELDATNAVTTTQYSIFTEIGLDHVGILGSTIEEITTTKSKIIRPGNTTIIAPQHSDTVNRIIREEARSKGAKVIDVGRFVHVKYQKLNSQLIINYQTTEFAGTFKFGLIADYQLENLRTVLTWLINFYQSAKTPLTIDEILERSLSQINIPGRFETINESPMIIVDGAHNLDGIKSFVDSVNTNFESLKKVIVVGFLKDKDYQDSVDQLSRIKHATFIISEPANDSRKLSGEQLQQTFYNTTHIKYPVIKDPIDAINAAKIQSGSLDLVVGSFYLLNPIRTYIKSLEDNIHDKTS</sequence>
<protein>
    <recommendedName>
        <fullName evidence="2">tetrahydrofolate synthase</fullName>
        <ecNumber evidence="2">6.3.2.17</ecNumber>
    </recommendedName>
    <alternativeName>
        <fullName evidence="8">Tetrahydrofolylpolyglutamate synthase</fullName>
    </alternativeName>
</protein>
<dbReference type="Pfam" id="PF02875">
    <property type="entry name" value="Mur_ligase_C"/>
    <property type="match status" value="1"/>
</dbReference>
<feature type="domain" description="Mur ligase C-terminal" evidence="11">
    <location>
        <begin position="293"/>
        <end position="413"/>
    </location>
</feature>
<dbReference type="InterPro" id="IPR036565">
    <property type="entry name" value="Mur-like_cat_sf"/>
</dbReference>
<comment type="catalytic activity">
    <reaction evidence="9">
        <text>(6S)-5,6,7,8-tetrahydrofolyl-(gamma-L-Glu)(n) + L-glutamate + ATP = (6S)-5,6,7,8-tetrahydrofolyl-(gamma-L-Glu)(n+1) + ADP + phosphate + H(+)</text>
        <dbReference type="Rhea" id="RHEA:10580"/>
        <dbReference type="Rhea" id="RHEA-COMP:14738"/>
        <dbReference type="Rhea" id="RHEA-COMP:14740"/>
        <dbReference type="ChEBI" id="CHEBI:15378"/>
        <dbReference type="ChEBI" id="CHEBI:29985"/>
        <dbReference type="ChEBI" id="CHEBI:30616"/>
        <dbReference type="ChEBI" id="CHEBI:43474"/>
        <dbReference type="ChEBI" id="CHEBI:141005"/>
        <dbReference type="ChEBI" id="CHEBI:456216"/>
        <dbReference type="EC" id="6.3.2.17"/>
    </reaction>
</comment>
<evidence type="ECO:0000259" key="12">
    <source>
        <dbReference type="Pfam" id="PF08245"/>
    </source>
</evidence>
<dbReference type="Proteomes" id="UP000321569">
    <property type="component" value="Unassembled WGS sequence"/>
</dbReference>
<keyword evidence="3 10" id="KW-0436">Ligase</keyword>
<comment type="caution">
    <text evidence="13">The sequence shown here is derived from an EMBL/GenBank/DDBJ whole genome shotgun (WGS) entry which is preliminary data.</text>
</comment>
<dbReference type="AlphaFoldDB" id="A0A512PJC0"/>
<dbReference type="GO" id="GO:0046872">
    <property type="term" value="F:metal ion binding"/>
    <property type="evidence" value="ECO:0007669"/>
    <property type="project" value="UniProtKB-KW"/>
</dbReference>
<dbReference type="EC" id="6.3.2.17" evidence="2"/>
<dbReference type="GO" id="GO:0004326">
    <property type="term" value="F:tetrahydrofolylpolyglutamate synthase activity"/>
    <property type="evidence" value="ECO:0007669"/>
    <property type="project" value="UniProtKB-EC"/>
</dbReference>
<dbReference type="Pfam" id="PF08245">
    <property type="entry name" value="Mur_ligase_M"/>
    <property type="match status" value="1"/>
</dbReference>
<dbReference type="NCBIfam" id="TIGR01499">
    <property type="entry name" value="folC"/>
    <property type="match status" value="1"/>
</dbReference>
<evidence type="ECO:0000256" key="6">
    <source>
        <dbReference type="ARBA" id="ARBA00022840"/>
    </source>
</evidence>
<dbReference type="InterPro" id="IPR004101">
    <property type="entry name" value="Mur_ligase_C"/>
</dbReference>
<dbReference type="InterPro" id="IPR036615">
    <property type="entry name" value="Mur_ligase_C_dom_sf"/>
</dbReference>
<dbReference type="GO" id="GO:0005524">
    <property type="term" value="F:ATP binding"/>
    <property type="evidence" value="ECO:0007669"/>
    <property type="project" value="UniProtKB-KW"/>
</dbReference>
<dbReference type="GO" id="GO:0008841">
    <property type="term" value="F:dihydrofolate synthase activity"/>
    <property type="evidence" value="ECO:0007669"/>
    <property type="project" value="TreeGrafter"/>
</dbReference>
<evidence type="ECO:0000256" key="10">
    <source>
        <dbReference type="PIRNR" id="PIRNR001563"/>
    </source>
</evidence>
<dbReference type="Gene3D" id="3.90.190.20">
    <property type="entry name" value="Mur ligase, C-terminal domain"/>
    <property type="match status" value="1"/>
</dbReference>
<name>A0A512PJC0_9LACO</name>
<comment type="similarity">
    <text evidence="1 10">Belongs to the folylpolyglutamate synthase family.</text>
</comment>
<dbReference type="RefSeq" id="WP_056982736.1">
    <property type="nucleotide sequence ID" value="NZ_BKAM01000001.1"/>
</dbReference>
<dbReference type="SUPFAM" id="SSF53623">
    <property type="entry name" value="MurD-like peptide ligases, catalytic domain"/>
    <property type="match status" value="1"/>
</dbReference>
<evidence type="ECO:0000256" key="9">
    <source>
        <dbReference type="ARBA" id="ARBA00047493"/>
    </source>
</evidence>
<dbReference type="OrthoDB" id="9809356at2"/>
<evidence type="ECO:0000256" key="8">
    <source>
        <dbReference type="ARBA" id="ARBA00030592"/>
    </source>
</evidence>
<evidence type="ECO:0000313" key="14">
    <source>
        <dbReference type="Proteomes" id="UP000321569"/>
    </source>
</evidence>
<dbReference type="EMBL" id="BKAM01000001">
    <property type="protein sequence ID" value="GEP71262.1"/>
    <property type="molecule type" value="Genomic_DNA"/>
</dbReference>
<dbReference type="SUPFAM" id="SSF53244">
    <property type="entry name" value="MurD-like peptide ligases, peptide-binding domain"/>
    <property type="match status" value="1"/>
</dbReference>
<dbReference type="GO" id="GO:0005737">
    <property type="term" value="C:cytoplasm"/>
    <property type="evidence" value="ECO:0007669"/>
    <property type="project" value="TreeGrafter"/>
</dbReference>
<dbReference type="InterPro" id="IPR013221">
    <property type="entry name" value="Mur_ligase_cen"/>
</dbReference>
<dbReference type="STRING" id="1423795.FD12_GL000338"/>
<evidence type="ECO:0000256" key="4">
    <source>
        <dbReference type="ARBA" id="ARBA00022723"/>
    </source>
</evidence>
<evidence type="ECO:0000256" key="5">
    <source>
        <dbReference type="ARBA" id="ARBA00022741"/>
    </source>
</evidence>